<dbReference type="AlphaFoldDB" id="A0A2M7TN60"/>
<feature type="transmembrane region" description="Helical" evidence="1">
    <location>
        <begin position="304"/>
        <end position="324"/>
    </location>
</feature>
<protein>
    <recommendedName>
        <fullName evidence="4">Membrane protein 6-pyruvoyl-tetrahydropterin synthase-related domain-containing protein</fullName>
    </recommendedName>
</protein>
<evidence type="ECO:0000313" key="2">
    <source>
        <dbReference type="EMBL" id="PIZ49244.1"/>
    </source>
</evidence>
<gene>
    <name evidence="2" type="ORF">COY29_02190</name>
</gene>
<keyword evidence="1" id="KW-0472">Membrane</keyword>
<organism evidence="2 3">
    <name type="scientific">Candidatus Woesebacteria bacterium CG_4_10_14_0_2_um_filter_39_14</name>
    <dbReference type="NCBI Taxonomy" id="1975054"/>
    <lineage>
        <taxon>Bacteria</taxon>
        <taxon>Candidatus Woeseibacteriota</taxon>
    </lineage>
</organism>
<dbReference type="Proteomes" id="UP000229753">
    <property type="component" value="Unassembled WGS sequence"/>
</dbReference>
<dbReference type="EMBL" id="PFNO01000070">
    <property type="protein sequence ID" value="PIZ49244.1"/>
    <property type="molecule type" value="Genomic_DNA"/>
</dbReference>
<name>A0A2M7TN60_9BACT</name>
<feature type="non-terminal residue" evidence="2">
    <location>
        <position position="1"/>
    </location>
</feature>
<accession>A0A2M7TN60</accession>
<evidence type="ECO:0000256" key="1">
    <source>
        <dbReference type="SAM" id="Phobius"/>
    </source>
</evidence>
<sequence>LNWGLSFPAYEIGGIYPEVYTVKDLVGVVGPALSANIYPLIPTLYFEDGKLNPSLLNGKSNDSLKLYFNGKSSDDLTMSFLQKYFVSPSDSISSQWAVYNQSQYLNAKYELLIRGYEYKDFDYGKGISFSTNRGETIKFKFKVPENGKYILAARLGTFDKQNFHWILEEKTLTKGFFEYAYGNKSGFEVLNVVSLIPVKDFEAAQKQAGVFVKHFGVVTKKDIVSQSWKEVNLSPEGAMKYKLENNQEGYWIIFSQNYNSLWNFKKGIEYFESIPVYSMVNGFYVEPDWGDLHIEFRGQEFFRWGLWVTVITVLGLSIIFLVLVKKGNERKNRGDIKN</sequence>
<evidence type="ECO:0008006" key="4">
    <source>
        <dbReference type="Google" id="ProtNLM"/>
    </source>
</evidence>
<keyword evidence="1" id="KW-0812">Transmembrane</keyword>
<evidence type="ECO:0000313" key="3">
    <source>
        <dbReference type="Proteomes" id="UP000229753"/>
    </source>
</evidence>
<keyword evidence="1" id="KW-1133">Transmembrane helix</keyword>
<proteinExistence type="predicted"/>
<comment type="caution">
    <text evidence="2">The sequence shown here is derived from an EMBL/GenBank/DDBJ whole genome shotgun (WGS) entry which is preliminary data.</text>
</comment>
<reference evidence="3" key="1">
    <citation type="submission" date="2017-09" db="EMBL/GenBank/DDBJ databases">
        <title>Depth-based differentiation of microbial function through sediment-hosted aquifers and enrichment of novel symbionts in the deep terrestrial subsurface.</title>
        <authorList>
            <person name="Probst A.J."/>
            <person name="Ladd B."/>
            <person name="Jarett J.K."/>
            <person name="Geller-Mcgrath D.E."/>
            <person name="Sieber C.M.K."/>
            <person name="Emerson J.B."/>
            <person name="Anantharaman K."/>
            <person name="Thomas B.C."/>
            <person name="Malmstrom R."/>
            <person name="Stieglmeier M."/>
            <person name="Klingl A."/>
            <person name="Woyke T."/>
            <person name="Ryan C.M."/>
            <person name="Banfield J.F."/>
        </authorList>
    </citation>
    <scope>NUCLEOTIDE SEQUENCE [LARGE SCALE GENOMIC DNA]</scope>
</reference>